<dbReference type="HOGENOM" id="CLU_034866_0_0_1"/>
<dbReference type="Proteomes" id="UP000030752">
    <property type="component" value="Unassembled WGS sequence"/>
</dbReference>
<evidence type="ECO:0000256" key="4">
    <source>
        <dbReference type="ARBA" id="ARBA00013030"/>
    </source>
</evidence>
<evidence type="ECO:0000256" key="10">
    <source>
        <dbReference type="ARBA" id="ARBA00047630"/>
    </source>
</evidence>
<sequence length="442" mass="48053">MPSRSEVAYFGAGPASLPTAALEQAAASLLNHENQGLGLGEISHRSPTANKVIADAKAALVHLLDIPDSYDIIFMQGGGSGEFSAVVQNLVSAWVERRRRNAVAELGEAKDEEVLQRVREELEAMRVEYLVTGSWSLKASQEAARLLGPKYVNVALDARKFREGSRFGAIPDEQKWAGNLVKQKGASALTYFCDNETVDGVEFPAFPKCLDGNEETEAGDERIVVADMSSNFLSRSVDVKKYSVIFGGAQKNLGLPGITLLIIRNSLLSLTPPVAFMHSLSAQLPNAIPPVVFDFATLAKNNSLYNTLPIFNLYVATLVLQDLDRNCGARRIAAQQEVAERKAARIYAVLDKYEWKNGEGVYGVVPEKGARSRMNVCFRVKGGDEAEEKRFVKEAEGRGLLGVKGHRSVGGIRVSNYNAVGEESVERLCGFLKEFAEGPKGA</sequence>
<dbReference type="FunFam" id="3.90.1150.10:FF:000006">
    <property type="entry name" value="Phosphoserine aminotransferase"/>
    <property type="match status" value="1"/>
</dbReference>
<dbReference type="GeneID" id="19972546"/>
<dbReference type="GO" id="GO:0004648">
    <property type="term" value="F:O-phospho-L-serine:2-oxoglutarate aminotransferase activity"/>
    <property type="evidence" value="ECO:0007669"/>
    <property type="project" value="UniProtKB-EC"/>
</dbReference>
<gene>
    <name evidence="13" type="ORF">HMPREF1541_05207</name>
</gene>
<dbReference type="RefSeq" id="XP_008717770.1">
    <property type="nucleotide sequence ID" value="XM_008719548.1"/>
</dbReference>
<evidence type="ECO:0000259" key="12">
    <source>
        <dbReference type="Pfam" id="PF00266"/>
    </source>
</evidence>
<dbReference type="InterPro" id="IPR015424">
    <property type="entry name" value="PyrdxlP-dep_Trfase"/>
</dbReference>
<dbReference type="UniPathway" id="UPA00135">
    <property type="reaction ID" value="UER00197"/>
</dbReference>
<name>W2RWY3_CYPE1</name>
<reference evidence="13 14" key="1">
    <citation type="submission" date="2013-03" db="EMBL/GenBank/DDBJ databases">
        <title>The Genome Sequence of Phialophora europaea CBS 101466.</title>
        <authorList>
            <consortium name="The Broad Institute Genomics Platform"/>
            <person name="Cuomo C."/>
            <person name="de Hoog S."/>
            <person name="Gorbushina A."/>
            <person name="Walker B."/>
            <person name="Young S.K."/>
            <person name="Zeng Q."/>
            <person name="Gargeya S."/>
            <person name="Fitzgerald M."/>
            <person name="Haas B."/>
            <person name="Abouelleil A."/>
            <person name="Allen A.W."/>
            <person name="Alvarado L."/>
            <person name="Arachchi H.M."/>
            <person name="Berlin A.M."/>
            <person name="Chapman S.B."/>
            <person name="Gainer-Dewar J."/>
            <person name="Goldberg J."/>
            <person name="Griggs A."/>
            <person name="Gujja S."/>
            <person name="Hansen M."/>
            <person name="Howarth C."/>
            <person name="Imamovic A."/>
            <person name="Ireland A."/>
            <person name="Larimer J."/>
            <person name="McCowan C."/>
            <person name="Murphy C."/>
            <person name="Pearson M."/>
            <person name="Poon T.W."/>
            <person name="Priest M."/>
            <person name="Roberts A."/>
            <person name="Saif S."/>
            <person name="Shea T."/>
            <person name="Sisk P."/>
            <person name="Sykes S."/>
            <person name="Wortman J."/>
            <person name="Nusbaum C."/>
            <person name="Birren B."/>
        </authorList>
    </citation>
    <scope>NUCLEOTIDE SEQUENCE [LARGE SCALE GENOMIC DNA]</scope>
    <source>
        <strain evidence="13 14">CBS 101466</strain>
    </source>
</reference>
<dbReference type="OrthoDB" id="1703350at2759"/>
<comment type="cofactor">
    <cofactor evidence="1">
        <name>pyridoxal 5'-phosphate</name>
        <dbReference type="ChEBI" id="CHEBI:597326"/>
    </cofactor>
</comment>
<feature type="domain" description="Aminotransferase class V" evidence="12">
    <location>
        <begin position="220"/>
        <end position="428"/>
    </location>
</feature>
<comment type="catalytic activity">
    <reaction evidence="11">
        <text>O-phospho-L-serine + 2-oxoglutarate = 3-phosphooxypyruvate + L-glutamate</text>
        <dbReference type="Rhea" id="RHEA:14329"/>
        <dbReference type="ChEBI" id="CHEBI:16810"/>
        <dbReference type="ChEBI" id="CHEBI:18110"/>
        <dbReference type="ChEBI" id="CHEBI:29985"/>
        <dbReference type="ChEBI" id="CHEBI:57524"/>
        <dbReference type="EC" id="2.6.1.52"/>
    </reaction>
</comment>
<keyword evidence="8" id="KW-0663">Pyridoxal phosphate</keyword>
<evidence type="ECO:0000256" key="8">
    <source>
        <dbReference type="ARBA" id="ARBA00022898"/>
    </source>
</evidence>
<dbReference type="InterPro" id="IPR000192">
    <property type="entry name" value="Aminotrans_V_dom"/>
</dbReference>
<comment type="catalytic activity">
    <reaction evidence="10">
        <text>4-(phosphooxy)-L-threonine + 2-oxoglutarate = (R)-3-hydroxy-2-oxo-4-phosphooxybutanoate + L-glutamate</text>
        <dbReference type="Rhea" id="RHEA:16573"/>
        <dbReference type="ChEBI" id="CHEBI:16810"/>
        <dbReference type="ChEBI" id="CHEBI:29985"/>
        <dbReference type="ChEBI" id="CHEBI:58452"/>
        <dbReference type="ChEBI" id="CHEBI:58538"/>
        <dbReference type="EC" id="2.6.1.52"/>
    </reaction>
</comment>
<dbReference type="NCBIfam" id="NF003764">
    <property type="entry name" value="PRK05355.1"/>
    <property type="match status" value="1"/>
</dbReference>
<dbReference type="GO" id="GO:0030170">
    <property type="term" value="F:pyridoxal phosphate binding"/>
    <property type="evidence" value="ECO:0007669"/>
    <property type="project" value="TreeGrafter"/>
</dbReference>
<dbReference type="STRING" id="1220924.W2RWY3"/>
<evidence type="ECO:0000313" key="13">
    <source>
        <dbReference type="EMBL" id="ETN40927.1"/>
    </source>
</evidence>
<evidence type="ECO:0000256" key="9">
    <source>
        <dbReference type="ARBA" id="ARBA00023299"/>
    </source>
</evidence>
<keyword evidence="6" id="KW-0028">Amino-acid biosynthesis</keyword>
<dbReference type="InterPro" id="IPR015422">
    <property type="entry name" value="PyrdxlP-dep_Trfase_small"/>
</dbReference>
<dbReference type="GO" id="GO:0006564">
    <property type="term" value="P:L-serine biosynthetic process"/>
    <property type="evidence" value="ECO:0007669"/>
    <property type="project" value="UniProtKB-KW"/>
</dbReference>
<evidence type="ECO:0000256" key="11">
    <source>
        <dbReference type="ARBA" id="ARBA00049007"/>
    </source>
</evidence>
<evidence type="ECO:0000256" key="7">
    <source>
        <dbReference type="ARBA" id="ARBA00022679"/>
    </source>
</evidence>
<dbReference type="VEuPathDB" id="FungiDB:HMPREF1541_05207"/>
<dbReference type="EC" id="2.6.1.52" evidence="4"/>
<organism evidence="13 14">
    <name type="scientific">Cyphellophora europaea (strain CBS 101466)</name>
    <name type="common">Phialophora europaea</name>
    <dbReference type="NCBI Taxonomy" id="1220924"/>
    <lineage>
        <taxon>Eukaryota</taxon>
        <taxon>Fungi</taxon>
        <taxon>Dikarya</taxon>
        <taxon>Ascomycota</taxon>
        <taxon>Pezizomycotina</taxon>
        <taxon>Eurotiomycetes</taxon>
        <taxon>Chaetothyriomycetidae</taxon>
        <taxon>Chaetothyriales</taxon>
        <taxon>Cyphellophoraceae</taxon>
        <taxon>Cyphellophora</taxon>
    </lineage>
</organism>
<evidence type="ECO:0000313" key="14">
    <source>
        <dbReference type="Proteomes" id="UP000030752"/>
    </source>
</evidence>
<keyword evidence="7" id="KW-0808">Transferase</keyword>
<dbReference type="PANTHER" id="PTHR43247:SF1">
    <property type="entry name" value="PHOSPHOSERINE AMINOTRANSFERASE"/>
    <property type="match status" value="1"/>
</dbReference>
<dbReference type="AlphaFoldDB" id="W2RWY3"/>
<dbReference type="GO" id="GO:0009113">
    <property type="term" value="P:purine nucleobase biosynthetic process"/>
    <property type="evidence" value="ECO:0007669"/>
    <property type="project" value="EnsemblFungi"/>
</dbReference>
<dbReference type="eggNOG" id="KOG2790">
    <property type="taxonomic scope" value="Eukaryota"/>
</dbReference>
<comment type="similarity">
    <text evidence="3">Belongs to the class-V pyridoxal-phosphate-dependent aminotransferase family. SerC subfamily.</text>
</comment>
<dbReference type="InterPro" id="IPR022278">
    <property type="entry name" value="Pser_aminoTfrase"/>
</dbReference>
<dbReference type="SUPFAM" id="SSF53383">
    <property type="entry name" value="PLP-dependent transferases"/>
    <property type="match status" value="1"/>
</dbReference>
<dbReference type="PANTHER" id="PTHR43247">
    <property type="entry name" value="PHOSPHOSERINE AMINOTRANSFERASE"/>
    <property type="match status" value="1"/>
</dbReference>
<proteinExistence type="inferred from homology"/>
<feature type="domain" description="Aminotransferase class V" evidence="12">
    <location>
        <begin position="9"/>
        <end position="155"/>
    </location>
</feature>
<dbReference type="HAMAP" id="MF_00160">
    <property type="entry name" value="SerC_aminotrans_5"/>
    <property type="match status" value="1"/>
</dbReference>
<dbReference type="InParanoid" id="W2RWY3"/>
<dbReference type="Gene3D" id="3.40.640.10">
    <property type="entry name" value="Type I PLP-dependent aspartate aminotransferase-like (Major domain)"/>
    <property type="match status" value="1"/>
</dbReference>
<dbReference type="Gene3D" id="3.90.1150.10">
    <property type="entry name" value="Aspartate Aminotransferase, domain 1"/>
    <property type="match status" value="1"/>
</dbReference>
<comment type="pathway">
    <text evidence="2">Amino-acid biosynthesis; L-serine biosynthesis; L-serine from 3-phospho-D-glycerate: step 2/3.</text>
</comment>
<evidence type="ECO:0000256" key="6">
    <source>
        <dbReference type="ARBA" id="ARBA00022605"/>
    </source>
</evidence>
<dbReference type="FunCoup" id="W2RWY3">
    <property type="interactions" value="587"/>
</dbReference>
<evidence type="ECO:0000256" key="1">
    <source>
        <dbReference type="ARBA" id="ARBA00001933"/>
    </source>
</evidence>
<dbReference type="GO" id="GO:0005737">
    <property type="term" value="C:cytoplasm"/>
    <property type="evidence" value="ECO:0007669"/>
    <property type="project" value="TreeGrafter"/>
</dbReference>
<keyword evidence="5" id="KW-0032">Aminotransferase</keyword>
<dbReference type="InterPro" id="IPR015421">
    <property type="entry name" value="PyrdxlP-dep_Trfase_major"/>
</dbReference>
<accession>W2RWY3</accession>
<keyword evidence="9" id="KW-0718">Serine biosynthesis</keyword>
<protein>
    <recommendedName>
        <fullName evidence="4">phosphoserine transaminase</fullName>
        <ecNumber evidence="4">2.6.1.52</ecNumber>
    </recommendedName>
</protein>
<dbReference type="Pfam" id="PF00266">
    <property type="entry name" value="Aminotran_5"/>
    <property type="match status" value="2"/>
</dbReference>
<dbReference type="EMBL" id="KB822720">
    <property type="protein sequence ID" value="ETN40927.1"/>
    <property type="molecule type" value="Genomic_DNA"/>
</dbReference>
<evidence type="ECO:0000256" key="3">
    <source>
        <dbReference type="ARBA" id="ARBA00006904"/>
    </source>
</evidence>
<evidence type="ECO:0000256" key="2">
    <source>
        <dbReference type="ARBA" id="ARBA00005099"/>
    </source>
</evidence>
<evidence type="ECO:0000256" key="5">
    <source>
        <dbReference type="ARBA" id="ARBA00022576"/>
    </source>
</evidence>
<keyword evidence="14" id="KW-1185">Reference proteome</keyword>